<organism evidence="1 2">
    <name type="scientific">Paenibacillus mesotrionivorans</name>
    <dbReference type="NCBI Taxonomy" id="3160968"/>
    <lineage>
        <taxon>Bacteria</taxon>
        <taxon>Bacillati</taxon>
        <taxon>Bacillota</taxon>
        <taxon>Bacilli</taxon>
        <taxon>Bacillales</taxon>
        <taxon>Paenibacillaceae</taxon>
        <taxon>Paenibacillus</taxon>
    </lineage>
</organism>
<protein>
    <submittedName>
        <fullName evidence="1">Glycosyltransferase family 2 protein</fullName>
    </submittedName>
</protein>
<reference evidence="1" key="1">
    <citation type="submission" date="2024-12" db="EMBL/GenBank/DDBJ databases">
        <authorList>
            <person name="Wu N."/>
        </authorList>
    </citation>
    <scope>NUCLEOTIDE SEQUENCE</scope>
    <source>
        <strain evidence="1">P15</strain>
    </source>
</reference>
<evidence type="ECO:0000313" key="2">
    <source>
        <dbReference type="Proteomes" id="UP001631969"/>
    </source>
</evidence>
<dbReference type="EMBL" id="JBJURJ010000011">
    <property type="protein sequence ID" value="MFM9330029.1"/>
    <property type="molecule type" value="Genomic_DNA"/>
</dbReference>
<name>A0ACC7P354_9BACL</name>
<accession>A0ACC7P354</accession>
<proteinExistence type="predicted"/>
<dbReference type="Proteomes" id="UP001631969">
    <property type="component" value="Unassembled WGS sequence"/>
</dbReference>
<evidence type="ECO:0000313" key="1">
    <source>
        <dbReference type="EMBL" id="MFM9330029.1"/>
    </source>
</evidence>
<sequence>MKRVLVIIPAFNEEAAILDTAARVRATGRADCLVVNDGSTDRTEELLAAHGIPHVRLPVNLGIGGAVQTGYRYAVDKGYDYAVQLDGDGQHNPEDLDRLVRAMEDGGADMVIGSRFVEDSGYRGSRARRLGIRYFSMLIRLLTGLSVTDPTSGYRIVNRRLMERFAVRYPGDYPEVEVLVDMARAGYRVKELSVRMNSRQGGVSSITPVKSIYYMTKVTVFSLLRRVA</sequence>
<keyword evidence="2" id="KW-1185">Reference proteome</keyword>
<gene>
    <name evidence="1" type="ORF">ACI1P1_17160</name>
</gene>
<comment type="caution">
    <text evidence="1">The sequence shown here is derived from an EMBL/GenBank/DDBJ whole genome shotgun (WGS) entry which is preliminary data.</text>
</comment>